<dbReference type="InterPro" id="IPR028978">
    <property type="entry name" value="Chorismate_lyase_/UTRA_dom_sf"/>
</dbReference>
<dbReference type="SMART" id="SM00345">
    <property type="entry name" value="HTH_GNTR"/>
    <property type="match status" value="1"/>
</dbReference>
<dbReference type="SUPFAM" id="SSF46785">
    <property type="entry name" value="Winged helix' DNA-binding domain"/>
    <property type="match status" value="1"/>
</dbReference>
<dbReference type="InterPro" id="IPR036390">
    <property type="entry name" value="WH_DNA-bd_sf"/>
</dbReference>
<evidence type="ECO:0000313" key="5">
    <source>
        <dbReference type="EMBL" id="SHJ94959.1"/>
    </source>
</evidence>
<dbReference type="InterPro" id="IPR000524">
    <property type="entry name" value="Tscrpt_reg_HTH_GntR"/>
</dbReference>
<dbReference type="SUPFAM" id="SSF64288">
    <property type="entry name" value="Chorismate lyase-like"/>
    <property type="match status" value="1"/>
</dbReference>
<dbReference type="RefSeq" id="WP_072910345.1">
    <property type="nucleotide sequence ID" value="NZ_FRAR01000004.1"/>
</dbReference>
<dbReference type="GO" id="GO:0003677">
    <property type="term" value="F:DNA binding"/>
    <property type="evidence" value="ECO:0007669"/>
    <property type="project" value="UniProtKB-KW"/>
</dbReference>
<dbReference type="CDD" id="cd07377">
    <property type="entry name" value="WHTH_GntR"/>
    <property type="match status" value="1"/>
</dbReference>
<evidence type="ECO:0000313" key="6">
    <source>
        <dbReference type="Proteomes" id="UP000183997"/>
    </source>
</evidence>
<dbReference type="Gene3D" id="3.40.1410.10">
    <property type="entry name" value="Chorismate lyase-like"/>
    <property type="match status" value="1"/>
</dbReference>
<dbReference type="InterPro" id="IPR050679">
    <property type="entry name" value="Bact_HTH_transcr_reg"/>
</dbReference>
<dbReference type="PRINTS" id="PR00035">
    <property type="entry name" value="HTHGNTR"/>
</dbReference>
<dbReference type="Gene3D" id="1.10.10.10">
    <property type="entry name" value="Winged helix-like DNA-binding domain superfamily/Winged helix DNA-binding domain"/>
    <property type="match status" value="1"/>
</dbReference>
<dbReference type="PROSITE" id="PS50949">
    <property type="entry name" value="HTH_GNTR"/>
    <property type="match status" value="1"/>
</dbReference>
<evidence type="ECO:0000256" key="1">
    <source>
        <dbReference type="ARBA" id="ARBA00023015"/>
    </source>
</evidence>
<evidence type="ECO:0000256" key="2">
    <source>
        <dbReference type="ARBA" id="ARBA00023125"/>
    </source>
</evidence>
<reference evidence="6" key="1">
    <citation type="submission" date="2016-11" db="EMBL/GenBank/DDBJ databases">
        <authorList>
            <person name="Varghese N."/>
            <person name="Submissions S."/>
        </authorList>
    </citation>
    <scope>NUCLEOTIDE SEQUENCE [LARGE SCALE GENOMIC DNA]</scope>
    <source>
        <strain evidence="6">DSM 10349</strain>
    </source>
</reference>
<keyword evidence="2" id="KW-0238">DNA-binding</keyword>
<feature type="domain" description="HTH gntR-type" evidence="4">
    <location>
        <begin position="11"/>
        <end position="79"/>
    </location>
</feature>
<gene>
    <name evidence="5" type="ORF">SAMN02745123_00128</name>
</gene>
<dbReference type="AlphaFoldDB" id="A0A1M6NGY9"/>
<dbReference type="OrthoDB" id="457376at2"/>
<dbReference type="Pfam" id="PF07702">
    <property type="entry name" value="UTRA"/>
    <property type="match status" value="1"/>
</dbReference>
<dbReference type="SMART" id="SM00866">
    <property type="entry name" value="UTRA"/>
    <property type="match status" value="1"/>
</dbReference>
<dbReference type="Pfam" id="PF00392">
    <property type="entry name" value="GntR"/>
    <property type="match status" value="1"/>
</dbReference>
<dbReference type="PANTHER" id="PTHR44846">
    <property type="entry name" value="MANNOSYL-D-GLYCERATE TRANSPORT/METABOLISM SYSTEM REPRESSOR MNGR-RELATED"/>
    <property type="match status" value="1"/>
</dbReference>
<evidence type="ECO:0000256" key="3">
    <source>
        <dbReference type="ARBA" id="ARBA00023163"/>
    </source>
</evidence>
<dbReference type="EMBL" id="FRAR01000004">
    <property type="protein sequence ID" value="SHJ94959.1"/>
    <property type="molecule type" value="Genomic_DNA"/>
</dbReference>
<accession>A0A1M6NGY9</accession>
<dbReference type="GO" id="GO:0045892">
    <property type="term" value="P:negative regulation of DNA-templated transcription"/>
    <property type="evidence" value="ECO:0007669"/>
    <property type="project" value="TreeGrafter"/>
</dbReference>
<proteinExistence type="predicted"/>
<dbReference type="Proteomes" id="UP000183997">
    <property type="component" value="Unassembled WGS sequence"/>
</dbReference>
<dbReference type="InterPro" id="IPR036388">
    <property type="entry name" value="WH-like_DNA-bd_sf"/>
</dbReference>
<keyword evidence="3" id="KW-0804">Transcription</keyword>
<name>A0A1M6NGY9_9FIRM</name>
<dbReference type="InterPro" id="IPR011663">
    <property type="entry name" value="UTRA"/>
</dbReference>
<dbReference type="FunFam" id="1.10.10.10:FF:000079">
    <property type="entry name" value="GntR family transcriptional regulator"/>
    <property type="match status" value="1"/>
</dbReference>
<organism evidence="5 6">
    <name type="scientific">Desulforamulus aeronauticus DSM 10349</name>
    <dbReference type="NCBI Taxonomy" id="1121421"/>
    <lineage>
        <taxon>Bacteria</taxon>
        <taxon>Bacillati</taxon>
        <taxon>Bacillota</taxon>
        <taxon>Clostridia</taxon>
        <taxon>Eubacteriales</taxon>
        <taxon>Peptococcaceae</taxon>
        <taxon>Desulforamulus</taxon>
    </lineage>
</organism>
<protein>
    <submittedName>
        <fullName evidence="5">Transcriptional regulator, GntR family</fullName>
    </submittedName>
</protein>
<evidence type="ECO:0000259" key="4">
    <source>
        <dbReference type="PROSITE" id="PS50949"/>
    </source>
</evidence>
<keyword evidence="1" id="KW-0805">Transcription regulation</keyword>
<sequence length="255" mass="29051">MIEKLDKLSPSPLYIQLAEIIEGAINDGIYPQGSKIPSEQQLMKTYGISRITVRQTMDHLISKGKIIRKQGIGTFVTKEVITQTIVDFIDFYPSLLSKFDNLEAKILEYENVLPNAEEKKILQLSDGEVILNYIRQFYIKKTVIGICQACIPFDIAKHWSKEEFSEKNSIRLIQESAGVKLKDSHVTIRSVIAKPKIAEHLKISKGGPVLELRRTTYSINQRPVEYTIFNFRGDLYELNTKIAVGDSSMLQLSER</sequence>
<dbReference type="GO" id="GO:0003700">
    <property type="term" value="F:DNA-binding transcription factor activity"/>
    <property type="evidence" value="ECO:0007669"/>
    <property type="project" value="InterPro"/>
</dbReference>
<dbReference type="PANTHER" id="PTHR44846:SF1">
    <property type="entry name" value="MANNOSYL-D-GLYCERATE TRANSPORT_METABOLISM SYSTEM REPRESSOR MNGR-RELATED"/>
    <property type="match status" value="1"/>
</dbReference>
<keyword evidence="6" id="KW-1185">Reference proteome</keyword>
<dbReference type="STRING" id="1121421.SAMN02745123_00128"/>